<evidence type="ECO:0000313" key="14">
    <source>
        <dbReference type="Proteomes" id="UP000076420"/>
    </source>
</evidence>
<evidence type="ECO:0000256" key="12">
    <source>
        <dbReference type="SAM" id="MobiDB-lite"/>
    </source>
</evidence>
<feature type="transmembrane region" description="Helical" evidence="11">
    <location>
        <begin position="137"/>
        <end position="155"/>
    </location>
</feature>
<dbReference type="AlphaFoldDB" id="A0A2C9M0X1"/>
<comment type="similarity">
    <text evidence="10">Belongs to the glycosyltransferase 22 family. PIGZ subfamily.</text>
</comment>
<proteinExistence type="inferred from homology"/>
<keyword evidence="7 11" id="KW-0256">Endoplasmic reticulum</keyword>
<dbReference type="GO" id="GO:0005789">
    <property type="term" value="C:endoplasmic reticulum membrane"/>
    <property type="evidence" value="ECO:0007669"/>
    <property type="project" value="UniProtKB-SubCell"/>
</dbReference>
<dbReference type="GO" id="GO:0000026">
    <property type="term" value="F:alpha-1,2-mannosyltransferase activity"/>
    <property type="evidence" value="ECO:0007669"/>
    <property type="project" value="TreeGrafter"/>
</dbReference>
<dbReference type="PANTHER" id="PTHR22760">
    <property type="entry name" value="GLYCOSYLTRANSFERASE"/>
    <property type="match status" value="1"/>
</dbReference>
<keyword evidence="5" id="KW-0808">Transferase</keyword>
<dbReference type="OrthoDB" id="10053904at2759"/>
<dbReference type="VEuPathDB" id="VectorBase:BGLAX_036609"/>
<feature type="transmembrane region" description="Helical" evidence="11">
    <location>
        <begin position="395"/>
        <end position="419"/>
    </location>
</feature>
<feature type="transmembrane region" description="Helical" evidence="11">
    <location>
        <begin position="357"/>
        <end position="383"/>
    </location>
</feature>
<dbReference type="EC" id="2.4.1.-" evidence="11"/>
<organism evidence="13 14">
    <name type="scientific">Biomphalaria glabrata</name>
    <name type="common">Bloodfluke planorb</name>
    <name type="synonym">Freshwater snail</name>
    <dbReference type="NCBI Taxonomy" id="6526"/>
    <lineage>
        <taxon>Eukaryota</taxon>
        <taxon>Metazoa</taxon>
        <taxon>Spiralia</taxon>
        <taxon>Lophotrochozoa</taxon>
        <taxon>Mollusca</taxon>
        <taxon>Gastropoda</taxon>
        <taxon>Heterobranchia</taxon>
        <taxon>Euthyneura</taxon>
        <taxon>Panpulmonata</taxon>
        <taxon>Hygrophila</taxon>
        <taxon>Lymnaeoidea</taxon>
        <taxon>Planorbidae</taxon>
        <taxon>Biomphalaria</taxon>
    </lineage>
</organism>
<feature type="compositionally biased region" description="Polar residues" evidence="12">
    <location>
        <begin position="13"/>
        <end position="22"/>
    </location>
</feature>
<evidence type="ECO:0000256" key="11">
    <source>
        <dbReference type="RuleBase" id="RU363075"/>
    </source>
</evidence>
<reference evidence="13" key="1">
    <citation type="submission" date="2020-05" db="UniProtKB">
        <authorList>
            <consortium name="EnsemblMetazoa"/>
        </authorList>
    </citation>
    <scope>IDENTIFICATION</scope>
    <source>
        <strain evidence="13">BB02</strain>
    </source>
</reference>
<accession>A0A2C9M0X1</accession>
<feature type="region of interest" description="Disordered" evidence="12">
    <location>
        <begin position="237"/>
        <end position="308"/>
    </location>
</feature>
<dbReference type="GO" id="GO:0006506">
    <property type="term" value="P:GPI anchor biosynthetic process"/>
    <property type="evidence" value="ECO:0007669"/>
    <property type="project" value="UniProtKB-KW"/>
</dbReference>
<evidence type="ECO:0000256" key="7">
    <source>
        <dbReference type="ARBA" id="ARBA00022824"/>
    </source>
</evidence>
<evidence type="ECO:0000256" key="2">
    <source>
        <dbReference type="ARBA" id="ARBA00004687"/>
    </source>
</evidence>
<comment type="pathway">
    <text evidence="2">Glycolipid biosynthesis; glycosylphosphatidylinositol-anchor biosynthesis.</text>
</comment>
<dbReference type="Pfam" id="PF03901">
    <property type="entry name" value="Glyco_transf_22"/>
    <property type="match status" value="2"/>
</dbReference>
<comment type="subcellular location">
    <subcellularLocation>
        <location evidence="1 11">Endoplasmic reticulum membrane</location>
        <topology evidence="1 11">Multi-pass membrane protein</topology>
    </subcellularLocation>
</comment>
<dbReference type="KEGG" id="bgt:106073822"/>
<feature type="compositionally biased region" description="Polar residues" evidence="12">
    <location>
        <begin position="266"/>
        <end position="288"/>
    </location>
</feature>
<keyword evidence="9 11" id="KW-0472">Membrane</keyword>
<evidence type="ECO:0000256" key="10">
    <source>
        <dbReference type="ARBA" id="ARBA00038466"/>
    </source>
</evidence>
<dbReference type="STRING" id="6526.A0A2C9M0X1"/>
<evidence type="ECO:0000256" key="9">
    <source>
        <dbReference type="ARBA" id="ARBA00023136"/>
    </source>
</evidence>
<dbReference type="PANTHER" id="PTHR22760:SF3">
    <property type="entry name" value="GPI MANNOSYLTRANSFERASE 4"/>
    <property type="match status" value="1"/>
</dbReference>
<dbReference type="InterPro" id="IPR005599">
    <property type="entry name" value="GPI_mannosylTrfase"/>
</dbReference>
<keyword evidence="4 11" id="KW-0328">Glycosyltransferase</keyword>
<keyword evidence="6 11" id="KW-0812">Transmembrane</keyword>
<evidence type="ECO:0000256" key="6">
    <source>
        <dbReference type="ARBA" id="ARBA00022692"/>
    </source>
</evidence>
<keyword evidence="3" id="KW-0337">GPI-anchor biosynthesis</keyword>
<evidence type="ECO:0000256" key="1">
    <source>
        <dbReference type="ARBA" id="ARBA00004477"/>
    </source>
</evidence>
<feature type="region of interest" description="Disordered" evidence="12">
    <location>
        <begin position="1"/>
        <end position="50"/>
    </location>
</feature>
<feature type="transmembrane region" description="Helical" evidence="11">
    <location>
        <begin position="455"/>
        <end position="481"/>
    </location>
</feature>
<protein>
    <recommendedName>
        <fullName evidence="11">Mannosyltransferase</fullName>
        <ecNumber evidence="11">2.4.1.-</ecNumber>
    </recommendedName>
</protein>
<feature type="compositionally biased region" description="Polar residues" evidence="12">
    <location>
        <begin position="31"/>
        <end position="41"/>
    </location>
</feature>
<evidence type="ECO:0000256" key="3">
    <source>
        <dbReference type="ARBA" id="ARBA00022502"/>
    </source>
</evidence>
<sequence length="850" mass="95429">MAKKRKTAKLRDASQQGTNNEAPASHPLYHVSSSDINQGHDSVSKNEDADGKLLPSCSPWIVASVTSVLRVIYVTTPKNWWVQHPDEIFQSMEVAHSQIYGYGLRPYEFMSPAKGDNLSHYQLVEQELGMFAMRSPMLPQFYILVSALCWILGLLTMNPYLTWRISHVIITSLLPVAVSKFTMAVTRSRDIGNIAAALCALSAHLNVFGTHTLVNSFVSPFLFWSLSAVVRALNSDHSTGSDTSPRRNDSSHHKVHSSMAGRQTGFPDSNGGSDENVSSKLSKSNISHNGGFHKSETGDSPSSETDVWDNGTRLSFHNNVAKESQSKEVTDLSERDISCSENAQFDNYTPLTYFGSGMVLCLSIYIRPDAALLVSVLCCSYLVRKSPITLIKNKFCICLAIGGVFGLVVAVTDDCYFYGSLTLSPLNWISFNVISGKSGHLFGESDYLFYLRDPFILTATVILLCFIIIVDIILPIFWLAFDYICLDDSHIFGKTFIHLKCRISRLKHLHEFHRLCVCAGVLLSVYSYASHKEKRFVHDVIALSLMAAACVINAILSTRLIAAICTRRTALLILLALFASVEWDRFQCAGKSSSEEWPFTDGDRDHNTNECLLFVSQQRDVTGLFMEKNILEAGSFSLLHQKVPILFRFSRVHIEFDYVNLVQENRSCFFNQNCSFGYYTLNNVADLIHETNTEYLKKKIIESKHYNYAIVASNKDFFYPAFEKVFARKTMSVWRRKYASDLEAGMAESSSKIPDGGHNATLMELEAEILKQMGSYSAALRRFTSALNVTKSKVEIVASMAFCLYRMGEERRMNQMLKSCVERYAREECLQGARVRVSNLLMSGAYLTLK</sequence>
<name>A0A2C9M0X1_BIOGL</name>
<dbReference type="EnsemblMetazoa" id="BGLB037249-RA">
    <property type="protein sequence ID" value="BGLB037249-PA"/>
    <property type="gene ID" value="BGLB037249"/>
</dbReference>
<gene>
    <name evidence="13" type="primary">106073822</name>
</gene>
<dbReference type="Proteomes" id="UP000076420">
    <property type="component" value="Unassembled WGS sequence"/>
</dbReference>
<evidence type="ECO:0000256" key="5">
    <source>
        <dbReference type="ARBA" id="ARBA00022679"/>
    </source>
</evidence>
<keyword evidence="8 11" id="KW-1133">Transmembrane helix</keyword>
<evidence type="ECO:0000256" key="4">
    <source>
        <dbReference type="ARBA" id="ARBA00022676"/>
    </source>
</evidence>
<feature type="transmembrane region" description="Helical" evidence="11">
    <location>
        <begin position="541"/>
        <end position="562"/>
    </location>
</feature>
<evidence type="ECO:0000256" key="8">
    <source>
        <dbReference type="ARBA" id="ARBA00022989"/>
    </source>
</evidence>
<dbReference type="VEuPathDB" id="VectorBase:BGLB037249"/>
<evidence type="ECO:0000313" key="13">
    <source>
        <dbReference type="EnsemblMetazoa" id="BGLB037249-PA"/>
    </source>
</evidence>